<dbReference type="Proteomes" id="UP000317909">
    <property type="component" value="Chromosome"/>
</dbReference>
<dbReference type="AlphaFoldDB" id="A0A517TUR8"/>
<dbReference type="OrthoDB" id="9811985at2"/>
<dbReference type="EMBL" id="CP036339">
    <property type="protein sequence ID" value="QDT72108.1"/>
    <property type="molecule type" value="Genomic_DNA"/>
</dbReference>
<evidence type="ECO:0000313" key="1">
    <source>
        <dbReference type="EMBL" id="QDT72108.1"/>
    </source>
</evidence>
<sequence length="97" mass="10827">MEITLQNIPLPLDQALVIRASTEGKSVDRVALEVLQSSLGIVEEIKQPVVKQDTDGNGASQPKKYRDLSDIAGTWVEDPEFDAILAEQRRIDPELWK</sequence>
<dbReference type="RefSeq" id="WP_145431706.1">
    <property type="nucleotide sequence ID" value="NZ_CP036339.1"/>
</dbReference>
<gene>
    <name evidence="1" type="ORF">I41_12740</name>
</gene>
<reference evidence="1 2" key="1">
    <citation type="submission" date="2019-02" db="EMBL/GenBank/DDBJ databases">
        <title>Deep-cultivation of Planctomycetes and their phenomic and genomic characterization uncovers novel biology.</title>
        <authorList>
            <person name="Wiegand S."/>
            <person name="Jogler M."/>
            <person name="Boedeker C."/>
            <person name="Pinto D."/>
            <person name="Vollmers J."/>
            <person name="Rivas-Marin E."/>
            <person name="Kohn T."/>
            <person name="Peeters S.H."/>
            <person name="Heuer A."/>
            <person name="Rast P."/>
            <person name="Oberbeckmann S."/>
            <person name="Bunk B."/>
            <person name="Jeske O."/>
            <person name="Meyerdierks A."/>
            <person name="Storesund J.E."/>
            <person name="Kallscheuer N."/>
            <person name="Luecker S."/>
            <person name="Lage O.M."/>
            <person name="Pohl T."/>
            <person name="Merkel B.J."/>
            <person name="Hornburger P."/>
            <person name="Mueller R.-W."/>
            <person name="Bruemmer F."/>
            <person name="Labrenz M."/>
            <person name="Spormann A.M."/>
            <person name="Op den Camp H."/>
            <person name="Overmann J."/>
            <person name="Amann R."/>
            <person name="Jetten M.S.M."/>
            <person name="Mascher T."/>
            <person name="Medema M.H."/>
            <person name="Devos D.P."/>
            <person name="Kaster A.-K."/>
            <person name="Ovreas L."/>
            <person name="Rohde M."/>
            <person name="Galperin M.Y."/>
            <person name="Jogler C."/>
        </authorList>
    </citation>
    <scope>NUCLEOTIDE SEQUENCE [LARGE SCALE GENOMIC DNA]</scope>
    <source>
        <strain evidence="1 2">I41</strain>
    </source>
</reference>
<accession>A0A517TUR8</accession>
<proteinExistence type="predicted"/>
<protein>
    <submittedName>
        <fullName evidence="1">Uncharacterized protein</fullName>
    </submittedName>
</protein>
<evidence type="ECO:0000313" key="2">
    <source>
        <dbReference type="Proteomes" id="UP000317909"/>
    </source>
</evidence>
<organism evidence="1 2">
    <name type="scientific">Lacipirellula limnantheis</name>
    <dbReference type="NCBI Taxonomy" id="2528024"/>
    <lineage>
        <taxon>Bacteria</taxon>
        <taxon>Pseudomonadati</taxon>
        <taxon>Planctomycetota</taxon>
        <taxon>Planctomycetia</taxon>
        <taxon>Pirellulales</taxon>
        <taxon>Lacipirellulaceae</taxon>
        <taxon>Lacipirellula</taxon>
    </lineage>
</organism>
<dbReference type="KEGG" id="llh:I41_12740"/>
<keyword evidence="2" id="KW-1185">Reference proteome</keyword>
<name>A0A517TUR8_9BACT</name>